<dbReference type="PANTHER" id="PTHR22916:SF3">
    <property type="entry name" value="UDP-GLCNAC:BETAGAL BETA-1,3-N-ACETYLGLUCOSAMINYLTRANSFERASE-LIKE PROTEIN 1"/>
    <property type="match status" value="1"/>
</dbReference>
<dbReference type="EMBL" id="AP023368">
    <property type="protein sequence ID" value="BCK00546.1"/>
    <property type="molecule type" value="Genomic_DNA"/>
</dbReference>
<dbReference type="RefSeq" id="WP_207726426.1">
    <property type="nucleotide sequence ID" value="NZ_AP023368.1"/>
</dbReference>
<evidence type="ECO:0000259" key="1">
    <source>
        <dbReference type="Pfam" id="PF00535"/>
    </source>
</evidence>
<dbReference type="SUPFAM" id="SSF53448">
    <property type="entry name" value="Nucleotide-diphospho-sugar transferases"/>
    <property type="match status" value="1"/>
</dbReference>
<reference evidence="2 3" key="2">
    <citation type="submission" date="2020-08" db="EMBL/GenBank/DDBJ databases">
        <authorList>
            <person name="Ueki A."/>
            <person name="Tonouchi A."/>
        </authorList>
    </citation>
    <scope>NUCLEOTIDE SEQUENCE [LARGE SCALE GENOMIC DNA]</scope>
    <source>
        <strain evidence="2 3">CTTW</strain>
    </source>
</reference>
<dbReference type="GO" id="GO:0016758">
    <property type="term" value="F:hexosyltransferase activity"/>
    <property type="evidence" value="ECO:0007669"/>
    <property type="project" value="UniProtKB-ARBA"/>
</dbReference>
<dbReference type="Gene3D" id="3.90.550.10">
    <property type="entry name" value="Spore Coat Polysaccharide Biosynthesis Protein SpsA, Chain A"/>
    <property type="match status" value="1"/>
</dbReference>
<gene>
    <name evidence="2" type="primary">cps2F</name>
    <name evidence="2" type="ORF">bsdcttw_35860</name>
</gene>
<dbReference type="InterPro" id="IPR029044">
    <property type="entry name" value="Nucleotide-diphossugar_trans"/>
</dbReference>
<proteinExistence type="predicted"/>
<protein>
    <submittedName>
        <fullName evidence="2">Glycosyl transferase</fullName>
    </submittedName>
</protein>
<dbReference type="Proteomes" id="UP000515703">
    <property type="component" value="Chromosome"/>
</dbReference>
<feature type="domain" description="Glycosyltransferase 2-like" evidence="1">
    <location>
        <begin position="6"/>
        <end position="121"/>
    </location>
</feature>
<sequence>MDRVHIIMAAYNGAAYLKEQIESIKDNTFSDWVLWIFDDGSVDDTESIIREQSVCEKDRIHYIRNEKNKGVTRNFLDGVKSVFKEQVEVLKDDRDNYFMFCDQDDYWMPDKIEKTLKVMKRCEKKYSKKLPLVVFTDAAITDEKLTVINSSFHKSNHLNTGKLDLPHMMMENKLIGCTVMFNTALAGKLSIIPEKARYHDWWIGLLGAAFGHMVYIPTPTLYYRQHSGNVVGNQDYYGYVKRRIAALREQKKVLFSNAEQAKEFYEIFKDCLPNDKKMQVYAMANIMNQSWFFRKFQCIQYGFLKSGLLRNLALLLII</sequence>
<evidence type="ECO:0000313" key="2">
    <source>
        <dbReference type="EMBL" id="BCK00546.1"/>
    </source>
</evidence>
<keyword evidence="3" id="KW-1185">Reference proteome</keyword>
<keyword evidence="2" id="KW-0808">Transferase</keyword>
<dbReference type="PANTHER" id="PTHR22916">
    <property type="entry name" value="GLYCOSYLTRANSFERASE"/>
    <property type="match status" value="1"/>
</dbReference>
<dbReference type="AlphaFoldDB" id="A0A7I8DU15"/>
<reference evidence="2 3" key="1">
    <citation type="submission" date="2020-08" db="EMBL/GenBank/DDBJ databases">
        <title>Draft genome sequencing of an Anaerocolumna strain isolated from anoxic soil subjected to BSD treatment.</title>
        <authorList>
            <person name="Uek A."/>
            <person name="Tonouchi A."/>
        </authorList>
    </citation>
    <scope>NUCLEOTIDE SEQUENCE [LARGE SCALE GENOMIC DNA]</scope>
    <source>
        <strain evidence="2 3">CTTW</strain>
    </source>
</reference>
<dbReference type="KEGG" id="acht:bsdcttw_35860"/>
<evidence type="ECO:0000313" key="3">
    <source>
        <dbReference type="Proteomes" id="UP000515703"/>
    </source>
</evidence>
<dbReference type="InterPro" id="IPR001173">
    <property type="entry name" value="Glyco_trans_2-like"/>
</dbReference>
<dbReference type="Pfam" id="PF00535">
    <property type="entry name" value="Glycos_transf_2"/>
    <property type="match status" value="1"/>
</dbReference>
<dbReference type="CDD" id="cd04196">
    <property type="entry name" value="GT_2_like_d"/>
    <property type="match status" value="1"/>
</dbReference>
<accession>A0A7I8DU15</accession>
<organism evidence="2 3">
    <name type="scientific">Anaerocolumna chitinilytica</name>
    <dbReference type="NCBI Taxonomy" id="1727145"/>
    <lineage>
        <taxon>Bacteria</taxon>
        <taxon>Bacillati</taxon>
        <taxon>Bacillota</taxon>
        <taxon>Clostridia</taxon>
        <taxon>Lachnospirales</taxon>
        <taxon>Lachnospiraceae</taxon>
        <taxon>Anaerocolumna</taxon>
    </lineage>
</organism>
<name>A0A7I8DU15_9FIRM</name>